<proteinExistence type="predicted"/>
<gene>
    <name evidence="1" type="ORF">PPOP_1650</name>
</gene>
<dbReference type="Proteomes" id="UP000029453">
    <property type="component" value="Unassembled WGS sequence"/>
</dbReference>
<accession>M9M4R3</accession>
<reference evidence="1 2" key="1">
    <citation type="submission" date="2012-10" db="EMBL/GenBank/DDBJ databases">
        <title>Draft Genome Sequence of Paenibacillus popilliae ATCC 14706T.</title>
        <authorList>
            <person name="Iiyama K."/>
            <person name="Mori K."/>
            <person name="Mon H."/>
            <person name="Chieda Y."/>
            <person name="Lee J.M."/>
            <person name="Kusakabe T."/>
            <person name="Tashiro K."/>
            <person name="Asano S."/>
            <person name="Yasunaga-Aoki C."/>
            <person name="Shimizu S."/>
        </authorList>
    </citation>
    <scope>NUCLEOTIDE SEQUENCE [LARGE SCALE GENOMIC DNA]</scope>
    <source>
        <strain evidence="1 2">ATCC 14706</strain>
    </source>
</reference>
<dbReference type="EMBL" id="BALG01000084">
    <property type="protein sequence ID" value="GAC42293.1"/>
    <property type="molecule type" value="Genomic_DNA"/>
</dbReference>
<evidence type="ECO:0000313" key="1">
    <source>
        <dbReference type="EMBL" id="GAC42293.1"/>
    </source>
</evidence>
<dbReference type="AlphaFoldDB" id="M9M4R3"/>
<sequence length="95" mass="10239">MRYTNTGITLVLFILLVIIVSSSGLFIGTTPKPYIVTADDQKKPTVNQSKPELLTCTYKSINCINGSLGKYCLGGANAYCDLAGYPHIDCTECSP</sequence>
<evidence type="ECO:0000313" key="2">
    <source>
        <dbReference type="Proteomes" id="UP000029453"/>
    </source>
</evidence>
<protein>
    <submittedName>
        <fullName evidence="1">Lyzozyme M1</fullName>
    </submittedName>
</protein>
<organism evidence="1 2">
    <name type="scientific">Paenibacillus popilliae ATCC 14706</name>
    <dbReference type="NCBI Taxonomy" id="1212764"/>
    <lineage>
        <taxon>Bacteria</taxon>
        <taxon>Bacillati</taxon>
        <taxon>Bacillota</taxon>
        <taxon>Bacilli</taxon>
        <taxon>Bacillales</taxon>
        <taxon>Paenibacillaceae</taxon>
        <taxon>Paenibacillus</taxon>
    </lineage>
</organism>
<comment type="caution">
    <text evidence="1">The sequence shown here is derived from an EMBL/GenBank/DDBJ whole genome shotgun (WGS) entry which is preliminary data.</text>
</comment>
<name>M9M4R3_PAEPP</name>
<keyword evidence="2" id="KW-1185">Reference proteome</keyword>
<dbReference type="RefSeq" id="WP_006285712.1">
    <property type="nucleotide sequence ID" value="NZ_BALG01000084.1"/>
</dbReference>